<dbReference type="Pfam" id="PF01636">
    <property type="entry name" value="APH"/>
    <property type="match status" value="1"/>
</dbReference>
<gene>
    <name evidence="2" type="ORF">NFG58_03820</name>
</gene>
<reference evidence="2" key="1">
    <citation type="submission" date="2022-06" db="EMBL/GenBank/DDBJ databases">
        <title>A novel DMS-producing enzyme.</title>
        <authorList>
            <person name="Zhang Y."/>
        </authorList>
    </citation>
    <scope>NUCLEOTIDE SEQUENCE</scope>
    <source>
        <strain evidence="2">RT37</strain>
    </source>
</reference>
<dbReference type="InterPro" id="IPR011009">
    <property type="entry name" value="Kinase-like_dom_sf"/>
</dbReference>
<accession>A0AAU7KK18</accession>
<sequence>MSQAESPRRLEQLRLWAQAQHPSIEGSSDLVLAAGDASFRRYYRLTLESGETRMLMDAPPPQEDVGPFVAIARDWHAAGLPVPRVYAVDADQGFVELEDLGDEPLHLALDGADEATTHAHFDAAIALLEELQRKAPSDSLPPYDAVTLARELDLFPDWCLAQWLELDGQPPGWPALRQALIEQALAQPAVTVHRDFDAMNLMRHAAELWLIDFQDALAGPITYDLISLLHGRYRRFDAATRAAWSEAFRQRAIADGRLSDSVDSDSFLRWVNAMAAQRALKVLGIFCRLTLRDQRDGYLARLPHFLAHLQDSLEGLEGLAGHADFSAWVEDSLRPLIEARVAEVRP</sequence>
<dbReference type="EMBL" id="CP098827">
    <property type="protein sequence ID" value="XBO71847.1"/>
    <property type="molecule type" value="Genomic_DNA"/>
</dbReference>
<name>A0AAU7KK18_9GAMM</name>
<dbReference type="Gene3D" id="3.30.200.20">
    <property type="entry name" value="Phosphorylase Kinase, domain 1"/>
    <property type="match status" value="1"/>
</dbReference>
<feature type="domain" description="Aminoglycoside phosphotransferase" evidence="1">
    <location>
        <begin position="32"/>
        <end position="249"/>
    </location>
</feature>
<dbReference type="SUPFAM" id="SSF56112">
    <property type="entry name" value="Protein kinase-like (PK-like)"/>
    <property type="match status" value="1"/>
</dbReference>
<evidence type="ECO:0000259" key="1">
    <source>
        <dbReference type="Pfam" id="PF01636"/>
    </source>
</evidence>
<dbReference type="InterPro" id="IPR002575">
    <property type="entry name" value="Aminoglycoside_PTrfase"/>
</dbReference>
<dbReference type="AlphaFoldDB" id="A0AAU7KK18"/>
<organism evidence="2">
    <name type="scientific">Halomonas sp. RT37</name>
    <dbReference type="NCBI Taxonomy" id="2950872"/>
    <lineage>
        <taxon>Bacteria</taxon>
        <taxon>Pseudomonadati</taxon>
        <taxon>Pseudomonadota</taxon>
        <taxon>Gammaproteobacteria</taxon>
        <taxon>Oceanospirillales</taxon>
        <taxon>Halomonadaceae</taxon>
        <taxon>Halomonas</taxon>
    </lineage>
</organism>
<evidence type="ECO:0000313" key="2">
    <source>
        <dbReference type="EMBL" id="XBO71847.1"/>
    </source>
</evidence>
<dbReference type="RefSeq" id="WP_348827620.1">
    <property type="nucleotide sequence ID" value="NZ_CP098827.1"/>
</dbReference>
<proteinExistence type="predicted"/>
<protein>
    <submittedName>
        <fullName evidence="2">Phosphotransferase</fullName>
    </submittedName>
</protein>
<dbReference type="Gene3D" id="3.90.1200.10">
    <property type="match status" value="1"/>
</dbReference>